<name>A0ABR3HVY6_LOXSC</name>
<evidence type="ECO:0000313" key="5">
    <source>
        <dbReference type="Proteomes" id="UP001549920"/>
    </source>
</evidence>
<dbReference type="PROSITE" id="PS50994">
    <property type="entry name" value="INTEGRASE"/>
    <property type="match status" value="1"/>
</dbReference>
<dbReference type="Pfam" id="PF05380">
    <property type="entry name" value="Peptidase_A17"/>
    <property type="match status" value="1"/>
</dbReference>
<dbReference type="InterPro" id="IPR021109">
    <property type="entry name" value="Peptidase_aspartic_dom_sf"/>
</dbReference>
<dbReference type="Gene3D" id="3.30.420.10">
    <property type="entry name" value="Ribonuclease H-like superfamily/Ribonuclease H"/>
    <property type="match status" value="1"/>
</dbReference>
<dbReference type="PANTHER" id="PTHR47331:SF1">
    <property type="entry name" value="GAG-LIKE PROTEIN"/>
    <property type="match status" value="1"/>
</dbReference>
<dbReference type="Pfam" id="PF03564">
    <property type="entry name" value="DUF1759"/>
    <property type="match status" value="1"/>
</dbReference>
<gene>
    <name evidence="4" type="ORF">ABMA27_001920</name>
</gene>
<dbReference type="Gene3D" id="2.40.70.10">
    <property type="entry name" value="Acid Proteases"/>
    <property type="match status" value="1"/>
</dbReference>
<comment type="caution">
    <text evidence="4">The sequence shown here is derived from an EMBL/GenBank/DDBJ whole genome shotgun (WGS) entry which is preliminary data.</text>
</comment>
<feature type="domain" description="Integrase catalytic" evidence="3">
    <location>
        <begin position="1415"/>
        <end position="1604"/>
    </location>
</feature>
<dbReference type="SUPFAM" id="SSF56672">
    <property type="entry name" value="DNA/RNA polymerases"/>
    <property type="match status" value="1"/>
</dbReference>
<dbReference type="InterPro" id="IPR000477">
    <property type="entry name" value="RT_dom"/>
</dbReference>
<dbReference type="InterPro" id="IPR012337">
    <property type="entry name" value="RNaseH-like_sf"/>
</dbReference>
<reference evidence="4 5" key="1">
    <citation type="submission" date="2024-06" db="EMBL/GenBank/DDBJ databases">
        <title>A chromosome-level genome assembly of beet webworm, Loxostege sticticalis.</title>
        <authorList>
            <person name="Zhang Y."/>
        </authorList>
    </citation>
    <scope>NUCLEOTIDE SEQUENCE [LARGE SCALE GENOMIC DNA]</scope>
    <source>
        <strain evidence="4">AQ026</strain>
        <tissue evidence="4">Whole body</tissue>
    </source>
</reference>
<proteinExistence type="predicted"/>
<evidence type="ECO:0000256" key="2">
    <source>
        <dbReference type="SAM" id="MobiDB-lite"/>
    </source>
</evidence>
<dbReference type="InterPro" id="IPR043502">
    <property type="entry name" value="DNA/RNA_pol_sf"/>
</dbReference>
<dbReference type="Pfam" id="PF18701">
    <property type="entry name" value="DUF5641"/>
    <property type="match status" value="1"/>
</dbReference>
<dbReference type="Pfam" id="PF00078">
    <property type="entry name" value="RVT_1"/>
    <property type="match status" value="1"/>
</dbReference>
<protein>
    <recommendedName>
        <fullName evidence="3">Integrase catalytic domain-containing protein</fullName>
    </recommendedName>
</protein>
<feature type="coiled-coil region" evidence="1">
    <location>
        <begin position="50"/>
        <end position="77"/>
    </location>
</feature>
<dbReference type="InterPro" id="IPR008042">
    <property type="entry name" value="Retrotrans_Pao"/>
</dbReference>
<organism evidence="4 5">
    <name type="scientific">Loxostege sticticalis</name>
    <name type="common">Beet webworm moth</name>
    <dbReference type="NCBI Taxonomy" id="481309"/>
    <lineage>
        <taxon>Eukaryota</taxon>
        <taxon>Metazoa</taxon>
        <taxon>Ecdysozoa</taxon>
        <taxon>Arthropoda</taxon>
        <taxon>Hexapoda</taxon>
        <taxon>Insecta</taxon>
        <taxon>Pterygota</taxon>
        <taxon>Neoptera</taxon>
        <taxon>Endopterygota</taxon>
        <taxon>Lepidoptera</taxon>
        <taxon>Glossata</taxon>
        <taxon>Ditrysia</taxon>
        <taxon>Pyraloidea</taxon>
        <taxon>Crambidae</taxon>
        <taxon>Pyraustinae</taxon>
        <taxon>Loxostege</taxon>
    </lineage>
</organism>
<dbReference type="Proteomes" id="UP001549920">
    <property type="component" value="Unassembled WGS sequence"/>
</dbReference>
<evidence type="ECO:0000256" key="1">
    <source>
        <dbReference type="SAM" id="Coils"/>
    </source>
</evidence>
<dbReference type="InterPro" id="IPR005312">
    <property type="entry name" value="DUF1759"/>
</dbReference>
<sequence length="1723" mass="196520">MASTLKELYVKRSSIKGQITKFKNNLNTLGTKPTLSSIEITSLSLKITKFESLATKFDDLQSEIEVLNSENLCLELDERESIECDFITNIATAKELLERQTQIDNEHRRNSVIINDAQCSLDHQDFGIKLPQILISKFDGAYFRWLEFRDTFENLIHKNNRLKNIQKFHYLLSYLEGDAARILSNFEVSSDNYEEAWKILCERYNNKRSLINQHLGSLFNIQKQNTESEKSLRFLVDHVSKNLRALTSLGQPTDEWDTLIIYLVASKLDSQTLLKWEEYRNTLEDMPTLTQFHKFLTDRADVLDSIHRNKFDGNQKYGQSNLRSNTNSQLKQERSSYTKSFTTTSEHKYSCIICNDGHKIYDCPIFKSKNIQERLVEVNKHNLCMNCLRHGHAVKDCRLGPCKTCKKRHNTLLHNPNPTVNNNLGQSEAVVNFSEHLSTQVILSTALIKVCNTSTGISQQARALLDCGSQSSFMTKSLKEKLGLHSTSINTLKIIGIGNSHSNNAAESCTVKIQSLCSPYNTKLSCLVLNEITSELPKAPIHKQLLKIPKHIQLADPTFDHPAPVDVLIGADLFWDLLGNEESSLSPSGPKLRSSKLGWLISGPVNSRYNLNNLVHINQMQSNHATTNATVNDLDNSLAKFWELENIPTKSFLSNNEQACEDHFMAHTYRLKTGRFCVKLPLIDSPDCLGDTYSIARKRLINLEKKFKRNTTLQLEYKKFIQEYAELGHLSKSEVAKPYLNYFLCHHAVFKENSESTKLRVVFDGSAPSSSGLSLNNILMVGPTVQDSLFSILIRARQYKFLLTGDIEKMYRQVQVHEEDRDLQLILWRENDSQAIQTLRLNTLTYGTASASFLSTRCLYQIGEEQEDELIKTIIQKDFYVDDLITGCNDENQLRVIQNSVAKALSAGCFNLRKYKSNLPNLLESTNMNTQENLTISESSNTLGLGWSPSSDTLHFPIKCPSDTNKITKRFIMSSSFSIFDPLGILSPCIIIPKMLLQRLWQQKIEWDDPVPDEIQHEWQKFANGLHFLSKLQIPRSVLCDSPTRIELHTFSDASQTAYGACIYMRSIDADGKVTVRLLCGKSKVAPLKPTTMPRLELCAALLSVRLCKTVIDSIRYKPNQVYHWCDSSIVLAWLSSDPRNLKSFVANRICEILETTKASSWRYVPTSVNPADLISRGVHSNQILDLNLWWSGPAYLLEPDTNWPVLNKNSSCETLPEIKSNSVTLIEDFIDFEKYSNLNKLQNTLAYIKRFLFNLKNSNNKRSGALTIEEINDSFQSLCIIAQRQSFPAEYEALSKERPLSSKSKILALSPFMDDNKLIRVGGRIDASQYAYEKKHPILLHSSNHLTKLIFQREHLRNFHAGPQLLLATVRETIWPVNGRYLARRTYNKCVRCRRIQGKTLCPKMGNLPSQRVTPDFPFLSVGLDFAGPFYILNRKGRGSRLIKCYLCVFICLRYKCIHLECVSDLSKESFVMTLKRFIARRGKPFEIFCDNGRNFVAAAKELGQFLQNNTEPLSYFANQEGIKFMFSPAYAPHFGGIFEAGVKSAKYHAKRVIGNSHLTFEEISTLFAQIESILNSRPLYPLSSSPNDLSSLTPGHFLIGRPLTSLPTRNLNDVKEHSLKRYARLEQIRQHFWSRWSKEYISELQQRSKWRQDTSRLNVGDLVLLQEENTPPLNWRLGRVTRLFPGADGIARVADIHTTRGSVRRPLIRLCPLPNNDDIEG</sequence>
<keyword evidence="1" id="KW-0175">Coiled coil</keyword>
<dbReference type="InterPro" id="IPR040676">
    <property type="entry name" value="DUF5641"/>
</dbReference>
<evidence type="ECO:0000259" key="3">
    <source>
        <dbReference type="PROSITE" id="PS50994"/>
    </source>
</evidence>
<dbReference type="InterPro" id="IPR001584">
    <property type="entry name" value="Integrase_cat-core"/>
</dbReference>
<dbReference type="EMBL" id="JBEUOH010000012">
    <property type="protein sequence ID" value="KAL0880704.1"/>
    <property type="molecule type" value="Genomic_DNA"/>
</dbReference>
<evidence type="ECO:0000313" key="4">
    <source>
        <dbReference type="EMBL" id="KAL0880704.1"/>
    </source>
</evidence>
<dbReference type="PANTHER" id="PTHR47331">
    <property type="entry name" value="PHD-TYPE DOMAIN-CONTAINING PROTEIN"/>
    <property type="match status" value="1"/>
</dbReference>
<feature type="region of interest" description="Disordered" evidence="2">
    <location>
        <begin position="314"/>
        <end position="336"/>
    </location>
</feature>
<dbReference type="SUPFAM" id="SSF53098">
    <property type="entry name" value="Ribonuclease H-like"/>
    <property type="match status" value="1"/>
</dbReference>
<keyword evidence="5" id="KW-1185">Reference proteome</keyword>
<dbReference type="InterPro" id="IPR036397">
    <property type="entry name" value="RNaseH_sf"/>
</dbReference>
<feature type="compositionally biased region" description="Polar residues" evidence="2">
    <location>
        <begin position="316"/>
        <end position="330"/>
    </location>
</feature>
<accession>A0ABR3HVY6</accession>